<dbReference type="AlphaFoldDB" id="A0A8J6U758"/>
<feature type="DNA-binding region" description="H-T-H motif" evidence="2">
    <location>
        <begin position="39"/>
        <end position="58"/>
    </location>
</feature>
<keyword evidence="1 2" id="KW-0238">DNA-binding</keyword>
<accession>A0A8J6U758</accession>
<dbReference type="PANTHER" id="PTHR30055">
    <property type="entry name" value="HTH-TYPE TRANSCRIPTIONAL REGULATOR RUTR"/>
    <property type="match status" value="1"/>
</dbReference>
<organism evidence="4 5">
    <name type="scientific">Oryzicola mucosus</name>
    <dbReference type="NCBI Taxonomy" id="2767425"/>
    <lineage>
        <taxon>Bacteria</taxon>
        <taxon>Pseudomonadati</taxon>
        <taxon>Pseudomonadota</taxon>
        <taxon>Alphaproteobacteria</taxon>
        <taxon>Hyphomicrobiales</taxon>
        <taxon>Phyllobacteriaceae</taxon>
        <taxon>Oryzicola</taxon>
    </lineage>
</organism>
<gene>
    <name evidence="4" type="ORF">ICI42_06490</name>
</gene>
<dbReference type="GO" id="GO:0000976">
    <property type="term" value="F:transcription cis-regulatory region binding"/>
    <property type="evidence" value="ECO:0007669"/>
    <property type="project" value="TreeGrafter"/>
</dbReference>
<dbReference type="InterPro" id="IPR050109">
    <property type="entry name" value="HTH-type_TetR-like_transc_reg"/>
</dbReference>
<comment type="caution">
    <text evidence="4">The sequence shown here is derived from an EMBL/GenBank/DDBJ whole genome shotgun (WGS) entry which is preliminary data.</text>
</comment>
<dbReference type="Proteomes" id="UP000643405">
    <property type="component" value="Unassembled WGS sequence"/>
</dbReference>
<evidence type="ECO:0000256" key="2">
    <source>
        <dbReference type="PROSITE-ProRule" id="PRU00335"/>
    </source>
</evidence>
<dbReference type="InterPro" id="IPR001647">
    <property type="entry name" value="HTH_TetR"/>
</dbReference>
<evidence type="ECO:0000313" key="4">
    <source>
        <dbReference type="EMBL" id="MBD0414297.1"/>
    </source>
</evidence>
<feature type="domain" description="HTH tetR-type" evidence="3">
    <location>
        <begin position="16"/>
        <end position="76"/>
    </location>
</feature>
<dbReference type="InterPro" id="IPR009057">
    <property type="entry name" value="Homeodomain-like_sf"/>
</dbReference>
<evidence type="ECO:0000313" key="5">
    <source>
        <dbReference type="Proteomes" id="UP000643405"/>
    </source>
</evidence>
<dbReference type="RefSeq" id="WP_188163755.1">
    <property type="nucleotide sequence ID" value="NZ_JACVVX010000002.1"/>
</dbReference>
<name>A0A8J6U758_9HYPH</name>
<dbReference type="Pfam" id="PF00440">
    <property type="entry name" value="TetR_N"/>
    <property type="match status" value="1"/>
</dbReference>
<dbReference type="PROSITE" id="PS50977">
    <property type="entry name" value="HTH_TETR_2"/>
    <property type="match status" value="1"/>
</dbReference>
<proteinExistence type="predicted"/>
<evidence type="ECO:0000256" key="1">
    <source>
        <dbReference type="ARBA" id="ARBA00023125"/>
    </source>
</evidence>
<dbReference type="SUPFAM" id="SSF46689">
    <property type="entry name" value="Homeodomain-like"/>
    <property type="match status" value="1"/>
</dbReference>
<sequence length="198" mass="21232">MTKSIKNDRPVRLSKAERHKQLLRCARAIARDEGVDRLTLGRLSGIAGVSKPVVYDHFPTRTALLTELYKWLDAEQVDAFRQSMAAKPKCRAETVNLLAQAYIRCAADTKGEVYNLGAALAGSQEKSAVVTDCLDYCVGMFVAVLAPHSSVSEIDLVRRCVGLVGAGEALAASLIQGRGDEAEIVAAFGALIRGSLEG</sequence>
<reference evidence="4" key="1">
    <citation type="submission" date="2020-09" db="EMBL/GenBank/DDBJ databases">
        <title>Genome seq and assembly of Tianweitania sp.</title>
        <authorList>
            <person name="Chhetri G."/>
        </authorList>
    </citation>
    <scope>NUCLEOTIDE SEQUENCE</scope>
    <source>
        <strain evidence="4">Rool2</strain>
    </source>
</reference>
<protein>
    <submittedName>
        <fullName evidence="4">TetR/AcrR family transcriptional regulator</fullName>
    </submittedName>
</protein>
<keyword evidence="5" id="KW-1185">Reference proteome</keyword>
<dbReference type="PANTHER" id="PTHR30055:SF223">
    <property type="entry name" value="HTH-TYPE TRANSCRIPTIONAL REGULATOR UIDR"/>
    <property type="match status" value="1"/>
</dbReference>
<evidence type="ECO:0000259" key="3">
    <source>
        <dbReference type="PROSITE" id="PS50977"/>
    </source>
</evidence>
<dbReference type="EMBL" id="JACVVX010000002">
    <property type="protein sequence ID" value="MBD0414297.1"/>
    <property type="molecule type" value="Genomic_DNA"/>
</dbReference>
<dbReference type="GO" id="GO:0003700">
    <property type="term" value="F:DNA-binding transcription factor activity"/>
    <property type="evidence" value="ECO:0007669"/>
    <property type="project" value="TreeGrafter"/>
</dbReference>
<dbReference type="Gene3D" id="1.10.357.10">
    <property type="entry name" value="Tetracycline Repressor, domain 2"/>
    <property type="match status" value="1"/>
</dbReference>